<proteinExistence type="predicted"/>
<dbReference type="AlphaFoldDB" id="A0A1E5XUG1"/>
<dbReference type="EMBL" id="LAJE02000081">
    <property type="protein sequence ID" value="OEO32229.1"/>
    <property type="molecule type" value="Genomic_DNA"/>
</dbReference>
<evidence type="ECO:0000313" key="1">
    <source>
        <dbReference type="EMBL" id="OEO32229.1"/>
    </source>
</evidence>
<sequence>MPFDRLYRAVPEAFFQFLTEYTDAAFATAWLTATKTVAAPEVSATASQLRHALCEDAFRRAANEAGMDGNWYHTEPRGGRYSMSRNDDVVMVRCNVQKHMGTPRPTGFRKAHAAVNEWLDPPHPSLLEEIAPAPDDLMCAMVISTVEHRVDPTVPAYLGLGVPSPDMRRWLFRASIVDLLAMYRDRSAPTVGQPTVEVKDVAVPRLKPRKE</sequence>
<accession>A0A1E5XUG1</accession>
<comment type="caution">
    <text evidence="1">The sequence shown here is derived from an EMBL/GenBank/DDBJ whole genome shotgun (WGS) entry which is preliminary data.</text>
</comment>
<dbReference type="Proteomes" id="UP000095463">
    <property type="component" value="Unassembled WGS sequence"/>
</dbReference>
<dbReference type="OrthoDB" id="8478898at2"/>
<reference evidence="1 2" key="1">
    <citation type="journal article" date="2015" name="Genome Announc.">
        <title>Genome Assemblies of Three Soil-Associated Devosia species: D. insulae, D. limi, and D. soli.</title>
        <authorList>
            <person name="Hassan Y.I."/>
            <person name="Lepp D."/>
            <person name="Zhou T."/>
        </authorList>
    </citation>
    <scope>NUCLEOTIDE SEQUENCE [LARGE SCALE GENOMIC DNA]</scope>
    <source>
        <strain evidence="1 2">DS-56</strain>
    </source>
</reference>
<organism evidence="1 2">
    <name type="scientific">Devosia insulae DS-56</name>
    <dbReference type="NCBI Taxonomy" id="1116389"/>
    <lineage>
        <taxon>Bacteria</taxon>
        <taxon>Pseudomonadati</taxon>
        <taxon>Pseudomonadota</taxon>
        <taxon>Alphaproteobacteria</taxon>
        <taxon>Hyphomicrobiales</taxon>
        <taxon>Devosiaceae</taxon>
        <taxon>Devosia</taxon>
    </lineage>
</organism>
<evidence type="ECO:0000313" key="2">
    <source>
        <dbReference type="Proteomes" id="UP000095463"/>
    </source>
</evidence>
<keyword evidence="2" id="KW-1185">Reference proteome</keyword>
<dbReference type="RefSeq" id="WP_069908615.1">
    <property type="nucleotide sequence ID" value="NZ_LAJE02000081.1"/>
</dbReference>
<gene>
    <name evidence="1" type="ORF">VW23_012600</name>
</gene>
<name>A0A1E5XUG1_9HYPH</name>
<protein>
    <submittedName>
        <fullName evidence="1">Uncharacterized protein</fullName>
    </submittedName>
</protein>